<dbReference type="GO" id="GO:0030150">
    <property type="term" value="P:protein import into mitochondrial matrix"/>
    <property type="evidence" value="ECO:0007669"/>
    <property type="project" value="TreeGrafter"/>
</dbReference>
<evidence type="ECO:0000256" key="2">
    <source>
        <dbReference type="ARBA" id="ARBA00005792"/>
    </source>
</evidence>
<dbReference type="Gene3D" id="2.170.270.10">
    <property type="entry name" value="SET domain"/>
    <property type="match status" value="1"/>
</dbReference>
<protein>
    <submittedName>
        <fullName evidence="18">MAS20-domain-containing protein</fullName>
    </submittedName>
</protein>
<dbReference type="InterPro" id="IPR002893">
    <property type="entry name" value="Znf_MYND"/>
</dbReference>
<dbReference type="SUPFAM" id="SSF144232">
    <property type="entry name" value="HIT/MYND zinc finger-like"/>
    <property type="match status" value="1"/>
</dbReference>
<evidence type="ECO:0000256" key="3">
    <source>
        <dbReference type="ARBA" id="ARBA00022448"/>
    </source>
</evidence>
<sequence>MAVKASTVAVISTAVIAAFGIGYLVYFDQKRRKDPEFKKQLKRERKKQAKVEKETKKAELATVEQLVQDVLDEIAQETFPESPEEKEKYFMEQVAAGEALCQQGLHNESVKHFYKALKIYPAPLELIMIYQQTLPEVVFRIVVNIMAVEQQKRQTEFYEQFPPEDVKLRLKEMTEGEKASYGLVAEQDFEENDVLYTESPLISALSPQLEGQYCNYCMNKLTDSIVECKNCDKVAFCSEDCESAANQQYHQYLCTNSKVNTNADEAKETAFVKYVQNQNSKYPQMIAQLFTAMVAEELDKKNRPKYNSWDHIERLKGAELTPADKHANETKMIKELLSSKVPGIDEFLTDEVYLMLLGKLNENAFDVISATEVSVEKSAEPSRKLDSDNVLGSSVYKISSYLCKSPLDDANVKISFNGNKITVTALKPIKKDEQIKAYYN</sequence>
<comment type="subcellular location">
    <subcellularLocation>
        <location evidence="1">Mitochondrion outer membrane</location>
        <topology evidence="1">Single-pass membrane protein</topology>
    </subcellularLocation>
</comment>
<evidence type="ECO:0000256" key="15">
    <source>
        <dbReference type="SAM" id="Phobius"/>
    </source>
</evidence>
<dbReference type="Pfam" id="PF02064">
    <property type="entry name" value="MAS20"/>
    <property type="match status" value="1"/>
</dbReference>
<keyword evidence="8" id="KW-0862">Zinc</keyword>
<evidence type="ECO:0000256" key="12">
    <source>
        <dbReference type="ARBA" id="ARBA00023136"/>
    </source>
</evidence>
<evidence type="ECO:0000256" key="5">
    <source>
        <dbReference type="ARBA" id="ARBA00022723"/>
    </source>
</evidence>
<keyword evidence="10 15" id="KW-1133">Transmembrane helix</keyword>
<dbReference type="Proteomes" id="UP000242414">
    <property type="component" value="Unassembled WGS sequence"/>
</dbReference>
<evidence type="ECO:0000256" key="13">
    <source>
        <dbReference type="PROSITE-ProRule" id="PRU00134"/>
    </source>
</evidence>
<keyword evidence="4 15" id="KW-0812">Transmembrane</keyword>
<feature type="coiled-coil region" evidence="14">
    <location>
        <begin position="39"/>
        <end position="73"/>
    </location>
</feature>
<dbReference type="EMBL" id="KV921856">
    <property type="protein sequence ID" value="ORE11548.1"/>
    <property type="molecule type" value="Genomic_DNA"/>
</dbReference>
<organism evidence="18">
    <name type="scientific">Rhizopus microsporus var. microsporus</name>
    <dbReference type="NCBI Taxonomy" id="86635"/>
    <lineage>
        <taxon>Eukaryota</taxon>
        <taxon>Fungi</taxon>
        <taxon>Fungi incertae sedis</taxon>
        <taxon>Mucoromycota</taxon>
        <taxon>Mucoromycotina</taxon>
        <taxon>Mucoromycetes</taxon>
        <taxon>Mucorales</taxon>
        <taxon>Mucorineae</taxon>
        <taxon>Rhizopodaceae</taxon>
        <taxon>Rhizopus</taxon>
    </lineage>
</organism>
<dbReference type="GO" id="GO:0005742">
    <property type="term" value="C:mitochondrial outer membrane translocase complex"/>
    <property type="evidence" value="ECO:0007669"/>
    <property type="project" value="InterPro"/>
</dbReference>
<dbReference type="PROSITE" id="PS50865">
    <property type="entry name" value="ZF_MYND_2"/>
    <property type="match status" value="1"/>
</dbReference>
<keyword evidence="11" id="KW-0496">Mitochondrion</keyword>
<keyword evidence="9" id="KW-0653">Protein transport</keyword>
<comment type="similarity">
    <text evidence="2">Belongs to the Tom20 family.</text>
</comment>
<keyword evidence="14" id="KW-0175">Coiled coil</keyword>
<evidence type="ECO:0000259" key="17">
    <source>
        <dbReference type="PROSITE" id="PS50865"/>
    </source>
</evidence>
<dbReference type="InterPro" id="IPR002056">
    <property type="entry name" value="MAS20"/>
</dbReference>
<evidence type="ECO:0000259" key="16">
    <source>
        <dbReference type="PROSITE" id="PS50280"/>
    </source>
</evidence>
<dbReference type="PRINTS" id="PR00351">
    <property type="entry name" value="OM20RECEPTOR"/>
</dbReference>
<feature type="domain" description="MYND-type" evidence="17">
    <location>
        <begin position="214"/>
        <end position="254"/>
    </location>
</feature>
<dbReference type="GO" id="GO:0006886">
    <property type="term" value="P:intracellular protein transport"/>
    <property type="evidence" value="ECO:0007669"/>
    <property type="project" value="InterPro"/>
</dbReference>
<dbReference type="PANTHER" id="PTHR12430">
    <property type="entry name" value="MITOCHONDRIAL IMPORT RECEPTOR SUBUNIT TOM20"/>
    <property type="match status" value="1"/>
</dbReference>
<dbReference type="GO" id="GO:0016031">
    <property type="term" value="P:tRNA import into mitochondrion"/>
    <property type="evidence" value="ECO:0007669"/>
    <property type="project" value="TreeGrafter"/>
</dbReference>
<dbReference type="GO" id="GO:0008270">
    <property type="term" value="F:zinc ion binding"/>
    <property type="evidence" value="ECO:0007669"/>
    <property type="project" value="UniProtKB-KW"/>
</dbReference>
<accession>A0A1X0RI45</accession>
<dbReference type="VEuPathDB" id="FungiDB:BCV72DRAFT_267109"/>
<evidence type="ECO:0000256" key="4">
    <source>
        <dbReference type="ARBA" id="ARBA00022692"/>
    </source>
</evidence>
<dbReference type="InterPro" id="IPR001214">
    <property type="entry name" value="SET_dom"/>
</dbReference>
<evidence type="ECO:0000256" key="10">
    <source>
        <dbReference type="ARBA" id="ARBA00022989"/>
    </source>
</evidence>
<dbReference type="Gene3D" id="6.10.140.2220">
    <property type="match status" value="1"/>
</dbReference>
<dbReference type="OrthoDB" id="2154253at2759"/>
<keyword evidence="12 15" id="KW-0472">Membrane</keyword>
<evidence type="ECO:0000256" key="11">
    <source>
        <dbReference type="ARBA" id="ARBA00023128"/>
    </source>
</evidence>
<dbReference type="Gene3D" id="1.20.960.10">
    <property type="entry name" value="Mitochondrial outer membrane translocase complex, subunit Tom20 domain"/>
    <property type="match status" value="1"/>
</dbReference>
<keyword evidence="5" id="KW-0479">Metal-binding</keyword>
<keyword evidence="3" id="KW-0813">Transport</keyword>
<dbReference type="PANTHER" id="PTHR12430:SF0">
    <property type="entry name" value="TRANSLOCASE OF OUTER MITOCHONDRIAL MEMBRANE 20"/>
    <property type="match status" value="1"/>
</dbReference>
<dbReference type="PROSITE" id="PS50280">
    <property type="entry name" value="SET"/>
    <property type="match status" value="1"/>
</dbReference>
<dbReference type="InterPro" id="IPR046341">
    <property type="entry name" value="SET_dom_sf"/>
</dbReference>
<dbReference type="Gene3D" id="1.10.220.160">
    <property type="match status" value="1"/>
</dbReference>
<dbReference type="GO" id="GO:0030943">
    <property type="term" value="F:mitochondrion targeting sequence binding"/>
    <property type="evidence" value="ECO:0007669"/>
    <property type="project" value="TreeGrafter"/>
</dbReference>
<evidence type="ECO:0000256" key="6">
    <source>
        <dbReference type="ARBA" id="ARBA00022771"/>
    </source>
</evidence>
<feature type="domain" description="SET" evidence="16">
    <location>
        <begin position="166"/>
        <end position="440"/>
    </location>
</feature>
<dbReference type="AlphaFoldDB" id="A0A1X0RI45"/>
<evidence type="ECO:0000313" key="18">
    <source>
        <dbReference type="EMBL" id="ORE11548.1"/>
    </source>
</evidence>
<evidence type="ECO:0000256" key="8">
    <source>
        <dbReference type="ARBA" id="ARBA00022833"/>
    </source>
</evidence>
<dbReference type="SUPFAM" id="SSF82199">
    <property type="entry name" value="SET domain"/>
    <property type="match status" value="1"/>
</dbReference>
<dbReference type="GO" id="GO:0008320">
    <property type="term" value="F:protein transmembrane transporter activity"/>
    <property type="evidence" value="ECO:0007669"/>
    <property type="project" value="TreeGrafter"/>
</dbReference>
<dbReference type="InterPro" id="IPR023392">
    <property type="entry name" value="Tom20_dom_sf"/>
</dbReference>
<gene>
    <name evidence="18" type="ORF">BCV72DRAFT_267109</name>
</gene>
<keyword evidence="7" id="KW-1000">Mitochondrion outer membrane</keyword>
<evidence type="ECO:0000256" key="9">
    <source>
        <dbReference type="ARBA" id="ARBA00022927"/>
    </source>
</evidence>
<feature type="transmembrane region" description="Helical" evidence="15">
    <location>
        <begin position="6"/>
        <end position="26"/>
    </location>
</feature>
<evidence type="ECO:0000256" key="7">
    <source>
        <dbReference type="ARBA" id="ARBA00022787"/>
    </source>
</evidence>
<reference evidence="18" key="1">
    <citation type="journal article" date="2016" name="Proc. Natl. Acad. Sci. U.S.A.">
        <title>Lipid metabolic changes in an early divergent fungus govern the establishment of a mutualistic symbiosis with endobacteria.</title>
        <authorList>
            <person name="Lastovetsky O.A."/>
            <person name="Gaspar M.L."/>
            <person name="Mondo S.J."/>
            <person name="LaButti K.M."/>
            <person name="Sandor L."/>
            <person name="Grigoriev I.V."/>
            <person name="Henry S.A."/>
            <person name="Pawlowska T.E."/>
        </authorList>
    </citation>
    <scope>NUCLEOTIDE SEQUENCE [LARGE SCALE GENOMIC DNA]</scope>
    <source>
        <strain evidence="18">ATCC 52814</strain>
    </source>
</reference>
<keyword evidence="6 13" id="KW-0863">Zinc-finger</keyword>
<name>A0A1X0RI45_RHIZD</name>
<evidence type="ECO:0000256" key="1">
    <source>
        <dbReference type="ARBA" id="ARBA00004572"/>
    </source>
</evidence>
<dbReference type="SUPFAM" id="SSF47157">
    <property type="entry name" value="Mitochondrial import receptor subunit Tom20"/>
    <property type="match status" value="1"/>
</dbReference>
<evidence type="ECO:0000256" key="14">
    <source>
        <dbReference type="SAM" id="Coils"/>
    </source>
</evidence>
<dbReference type="GO" id="GO:0006605">
    <property type="term" value="P:protein targeting"/>
    <property type="evidence" value="ECO:0007669"/>
    <property type="project" value="InterPro"/>
</dbReference>
<proteinExistence type="inferred from homology"/>
<dbReference type="PROSITE" id="PS01360">
    <property type="entry name" value="ZF_MYND_1"/>
    <property type="match status" value="1"/>
</dbReference>